<dbReference type="InterPro" id="IPR014710">
    <property type="entry name" value="RmlC-like_jellyroll"/>
</dbReference>
<dbReference type="EMBL" id="JBEWTB010000002">
    <property type="protein sequence ID" value="MET4757361.1"/>
    <property type="molecule type" value="Genomic_DNA"/>
</dbReference>
<evidence type="ECO:0000259" key="1">
    <source>
        <dbReference type="Pfam" id="PF09313"/>
    </source>
</evidence>
<sequence length="90" mass="10248">MRVLPDSVTPYKRTGLFTSDNVPDAFLKQHSTAKDKWGVLTVQKGSLIFCDDETQEKIKVAEPDSIVIKPSARHHLELEGYAEFYVEFYA</sequence>
<protein>
    <submittedName>
        <fullName evidence="2">Tellurite resistance-related uncharacterized protein</fullName>
    </submittedName>
</protein>
<dbReference type="Gene3D" id="2.60.120.10">
    <property type="entry name" value="Jelly Rolls"/>
    <property type="match status" value="1"/>
</dbReference>
<dbReference type="RefSeq" id="WP_354007520.1">
    <property type="nucleotide sequence ID" value="NZ_JBEWTA010000001.1"/>
</dbReference>
<comment type="caution">
    <text evidence="2">The sequence shown here is derived from an EMBL/GenBank/DDBJ whole genome shotgun (WGS) entry which is preliminary data.</text>
</comment>
<gene>
    <name evidence="2" type="ORF">V5J35_002553</name>
</gene>
<keyword evidence="3" id="KW-1185">Reference proteome</keyword>
<reference evidence="2 3" key="1">
    <citation type="submission" date="2024-06" db="EMBL/GenBank/DDBJ databases">
        <title>Genomic Encyclopedia of Type Strains, Phase V (KMG-V): Genome sequencing to study the core and pangenomes of soil and plant-associated prokaryotes.</title>
        <authorList>
            <person name="Whitman W."/>
        </authorList>
    </citation>
    <scope>NUCLEOTIDE SEQUENCE [LARGE SCALE GENOMIC DNA]</scope>
    <source>
        <strain evidence="2 3">NE40</strain>
    </source>
</reference>
<dbReference type="Proteomes" id="UP001549366">
    <property type="component" value="Unassembled WGS sequence"/>
</dbReference>
<evidence type="ECO:0000313" key="2">
    <source>
        <dbReference type="EMBL" id="MET4757361.1"/>
    </source>
</evidence>
<dbReference type="InterPro" id="IPR015392">
    <property type="entry name" value="TehB/YeaR-like_dom"/>
</dbReference>
<evidence type="ECO:0000313" key="3">
    <source>
        <dbReference type="Proteomes" id="UP001549366"/>
    </source>
</evidence>
<proteinExistence type="predicted"/>
<dbReference type="SUPFAM" id="SSF51197">
    <property type="entry name" value="Clavaminate synthase-like"/>
    <property type="match status" value="1"/>
</dbReference>
<organism evidence="2 3">
    <name type="scientific">Endozoicomonas lisbonensis</name>
    <dbReference type="NCBI Taxonomy" id="3120522"/>
    <lineage>
        <taxon>Bacteria</taxon>
        <taxon>Pseudomonadati</taxon>
        <taxon>Pseudomonadota</taxon>
        <taxon>Gammaproteobacteria</taxon>
        <taxon>Oceanospirillales</taxon>
        <taxon>Endozoicomonadaceae</taxon>
        <taxon>Endozoicomonas</taxon>
    </lineage>
</organism>
<feature type="domain" description="TehB/YeaR-like" evidence="1">
    <location>
        <begin position="12"/>
        <end position="86"/>
    </location>
</feature>
<name>A0ABV2SHU7_9GAMM</name>
<accession>A0ABV2SHU7</accession>
<dbReference type="Pfam" id="PF09313">
    <property type="entry name" value="TehB-like"/>
    <property type="match status" value="1"/>
</dbReference>